<keyword evidence="2" id="KW-1185">Reference proteome</keyword>
<gene>
    <name evidence="1" type="ORF">PR048_010769</name>
</gene>
<comment type="caution">
    <text evidence="1">The sequence shown here is derived from an EMBL/GenBank/DDBJ whole genome shotgun (WGS) entry which is preliminary data.</text>
</comment>
<name>A0ABQ9I3M8_9NEOP</name>
<sequence>MHSGDVALYVRASVVLSVRSLLCHVASVDTYLLAFEERHRRSRCTTMLSLVSPATQQQPLAAHLALALCFPSAVQPGLATFGLSHPSSEMEKHLLCRRFSRTYTQHNDNTTRQFRILHLLVMAHLMRVTVSPLLLHRVSASNAEQHAAILLKSQWGRGGTVVRLLASHLGESGLISGGVAPVFSHVGTVPEQCHWSAGFLVYLPFSPVPFIPTLLHTHLTSPSSALNISMLRAAQSLPLNCTTLHFDIGHCSREQEETGASRETALVDGNVHRVSPKRYSVSYCARNRTRVAKKRG</sequence>
<evidence type="ECO:0000313" key="2">
    <source>
        <dbReference type="Proteomes" id="UP001159363"/>
    </source>
</evidence>
<accession>A0ABQ9I3M8</accession>
<evidence type="ECO:0000313" key="1">
    <source>
        <dbReference type="EMBL" id="KAJ8891253.1"/>
    </source>
</evidence>
<dbReference type="EMBL" id="JARBHB010000003">
    <property type="protein sequence ID" value="KAJ8891253.1"/>
    <property type="molecule type" value="Genomic_DNA"/>
</dbReference>
<reference evidence="1 2" key="1">
    <citation type="submission" date="2023-02" db="EMBL/GenBank/DDBJ databases">
        <title>LHISI_Scaffold_Assembly.</title>
        <authorList>
            <person name="Stuart O.P."/>
            <person name="Cleave R."/>
            <person name="Magrath M.J.L."/>
            <person name="Mikheyev A.S."/>
        </authorList>
    </citation>
    <scope>NUCLEOTIDE SEQUENCE [LARGE SCALE GENOMIC DNA]</scope>
    <source>
        <strain evidence="1">Daus_M_001</strain>
        <tissue evidence="1">Leg muscle</tissue>
    </source>
</reference>
<protein>
    <submittedName>
        <fullName evidence="1">Uncharacterized protein</fullName>
    </submittedName>
</protein>
<organism evidence="1 2">
    <name type="scientific">Dryococelus australis</name>
    <dbReference type="NCBI Taxonomy" id="614101"/>
    <lineage>
        <taxon>Eukaryota</taxon>
        <taxon>Metazoa</taxon>
        <taxon>Ecdysozoa</taxon>
        <taxon>Arthropoda</taxon>
        <taxon>Hexapoda</taxon>
        <taxon>Insecta</taxon>
        <taxon>Pterygota</taxon>
        <taxon>Neoptera</taxon>
        <taxon>Polyneoptera</taxon>
        <taxon>Phasmatodea</taxon>
        <taxon>Verophasmatodea</taxon>
        <taxon>Anareolatae</taxon>
        <taxon>Phasmatidae</taxon>
        <taxon>Eurycanthinae</taxon>
        <taxon>Dryococelus</taxon>
    </lineage>
</organism>
<proteinExistence type="predicted"/>
<dbReference type="Proteomes" id="UP001159363">
    <property type="component" value="Chromosome 3"/>
</dbReference>